<gene>
    <name evidence="1" type="ORF">LCGC14_0552140</name>
</gene>
<evidence type="ECO:0000313" key="1">
    <source>
        <dbReference type="EMBL" id="KKN58401.1"/>
    </source>
</evidence>
<dbReference type="EMBL" id="LAZR01000763">
    <property type="protein sequence ID" value="KKN58401.1"/>
    <property type="molecule type" value="Genomic_DNA"/>
</dbReference>
<sequence>MKWRVDRKTLKYGSRLKEGWTCWRKMKSWEEMVNTCVGGAEEWEKGMRWVRKSLVGAFREVQFSRSRPNTGSK</sequence>
<organism evidence="1">
    <name type="scientific">marine sediment metagenome</name>
    <dbReference type="NCBI Taxonomy" id="412755"/>
    <lineage>
        <taxon>unclassified sequences</taxon>
        <taxon>metagenomes</taxon>
        <taxon>ecological metagenomes</taxon>
    </lineage>
</organism>
<reference evidence="1" key="1">
    <citation type="journal article" date="2015" name="Nature">
        <title>Complex archaea that bridge the gap between prokaryotes and eukaryotes.</title>
        <authorList>
            <person name="Spang A."/>
            <person name="Saw J.H."/>
            <person name="Jorgensen S.L."/>
            <person name="Zaremba-Niedzwiedzka K."/>
            <person name="Martijn J."/>
            <person name="Lind A.E."/>
            <person name="van Eijk R."/>
            <person name="Schleper C."/>
            <person name="Guy L."/>
            <person name="Ettema T.J."/>
        </authorList>
    </citation>
    <scope>NUCLEOTIDE SEQUENCE</scope>
</reference>
<comment type="caution">
    <text evidence="1">The sequence shown here is derived from an EMBL/GenBank/DDBJ whole genome shotgun (WGS) entry which is preliminary data.</text>
</comment>
<protein>
    <submittedName>
        <fullName evidence="1">Uncharacterized protein</fullName>
    </submittedName>
</protein>
<dbReference type="AlphaFoldDB" id="A0A0F9UAV5"/>
<proteinExistence type="predicted"/>
<accession>A0A0F9UAV5</accession>
<name>A0A0F9UAV5_9ZZZZ</name>